<name>A0A918I7E5_9ACTN</name>
<evidence type="ECO:0000256" key="5">
    <source>
        <dbReference type="ARBA" id="ARBA00011447"/>
    </source>
</evidence>
<dbReference type="InterPro" id="IPR001926">
    <property type="entry name" value="TrpB-like_PALP"/>
</dbReference>
<dbReference type="InterPro" id="IPR000634">
    <property type="entry name" value="Ser/Thr_deHydtase_PyrdxlP-BS"/>
</dbReference>
<dbReference type="SUPFAM" id="SSF55021">
    <property type="entry name" value="ACT-like"/>
    <property type="match status" value="1"/>
</dbReference>
<comment type="subunit">
    <text evidence="5">In the native structure, TdcB is in a dimeric form, whereas in the TdcB-AMP complex, it exists in a tetrameric form (dimer of dimers).</text>
</comment>
<keyword evidence="14" id="KW-1185">Reference proteome</keyword>
<comment type="pathway">
    <text evidence="3">Amino-acid degradation; L-threonine degradation via propanoate pathway; propanoate from L-threonine: step 1/4.</text>
</comment>
<evidence type="ECO:0000256" key="1">
    <source>
        <dbReference type="ARBA" id="ARBA00001933"/>
    </source>
</evidence>
<comment type="caution">
    <text evidence="13">The sequence shown here is derived from an EMBL/GenBank/DDBJ whole genome shotgun (WGS) entry which is preliminary data.</text>
</comment>
<evidence type="ECO:0000256" key="10">
    <source>
        <dbReference type="ARBA" id="ARBA00022898"/>
    </source>
</evidence>
<protein>
    <recommendedName>
        <fullName evidence="7">L-threonine dehydratase catabolic TdcB</fullName>
        <ecNumber evidence="6">4.3.1.19</ecNumber>
    </recommendedName>
</protein>
<dbReference type="FunFam" id="3.40.50.1100:FF:000007">
    <property type="entry name" value="L-threonine dehydratase catabolic TdcB"/>
    <property type="match status" value="1"/>
</dbReference>
<feature type="domain" description="ACT" evidence="12">
    <location>
        <begin position="336"/>
        <end position="409"/>
    </location>
</feature>
<dbReference type="InterPro" id="IPR002912">
    <property type="entry name" value="ACT_dom"/>
</dbReference>
<dbReference type="EMBL" id="BMTD01000002">
    <property type="protein sequence ID" value="GGU82525.1"/>
    <property type="molecule type" value="Genomic_DNA"/>
</dbReference>
<evidence type="ECO:0000256" key="8">
    <source>
        <dbReference type="ARBA" id="ARBA00022533"/>
    </source>
</evidence>
<gene>
    <name evidence="13" type="ORF">GCM10010260_13920</name>
</gene>
<dbReference type="GO" id="GO:0006567">
    <property type="term" value="P:L-threonine catabolic process"/>
    <property type="evidence" value="ECO:0007669"/>
    <property type="project" value="InterPro"/>
</dbReference>
<dbReference type="InterPro" id="IPR036052">
    <property type="entry name" value="TrpB-like_PALP_sf"/>
</dbReference>
<dbReference type="GO" id="GO:0003941">
    <property type="term" value="F:L-serine ammonia-lyase activity"/>
    <property type="evidence" value="ECO:0007669"/>
    <property type="project" value="TreeGrafter"/>
</dbReference>
<evidence type="ECO:0000259" key="12">
    <source>
        <dbReference type="PROSITE" id="PS51671"/>
    </source>
</evidence>
<dbReference type="InterPro" id="IPR050147">
    <property type="entry name" value="Ser/Thr_Dehydratase"/>
</dbReference>
<dbReference type="RefSeq" id="WP_191871726.1">
    <property type="nucleotide sequence ID" value="NZ_BMTD01000002.1"/>
</dbReference>
<dbReference type="EC" id="4.3.1.19" evidence="6"/>
<dbReference type="GO" id="GO:0030170">
    <property type="term" value="F:pyridoxal phosphate binding"/>
    <property type="evidence" value="ECO:0007669"/>
    <property type="project" value="InterPro"/>
</dbReference>
<dbReference type="PANTHER" id="PTHR48078">
    <property type="entry name" value="THREONINE DEHYDRATASE, MITOCHONDRIAL-RELATED"/>
    <property type="match status" value="1"/>
</dbReference>
<keyword evidence="11" id="KW-0456">Lyase</keyword>
<comment type="cofactor">
    <cofactor evidence="1">
        <name>pyridoxal 5'-phosphate</name>
        <dbReference type="ChEBI" id="CHEBI:597326"/>
    </cofactor>
</comment>
<organism evidence="13 14">
    <name type="scientific">Streptomyces filipinensis</name>
    <dbReference type="NCBI Taxonomy" id="66887"/>
    <lineage>
        <taxon>Bacteria</taxon>
        <taxon>Bacillati</taxon>
        <taxon>Actinomycetota</taxon>
        <taxon>Actinomycetes</taxon>
        <taxon>Kitasatosporales</taxon>
        <taxon>Streptomycetaceae</taxon>
        <taxon>Streptomyces</taxon>
    </lineage>
</organism>
<keyword evidence="9" id="KW-0412">Isoleucine biosynthesis</keyword>
<dbReference type="GO" id="GO:0009097">
    <property type="term" value="P:isoleucine biosynthetic process"/>
    <property type="evidence" value="ECO:0007669"/>
    <property type="project" value="UniProtKB-KW"/>
</dbReference>
<evidence type="ECO:0000313" key="13">
    <source>
        <dbReference type="EMBL" id="GGU82525.1"/>
    </source>
</evidence>
<evidence type="ECO:0000256" key="6">
    <source>
        <dbReference type="ARBA" id="ARBA00012096"/>
    </source>
</evidence>
<accession>A0A918I7E5</accession>
<dbReference type="AlphaFoldDB" id="A0A918I7E5"/>
<keyword evidence="8" id="KW-0021">Allosteric enzyme</keyword>
<proteinExistence type="inferred from homology"/>
<dbReference type="PROSITE" id="PS51671">
    <property type="entry name" value="ACT"/>
    <property type="match status" value="1"/>
</dbReference>
<sequence>MSYGTIDSLRSVTLDDVRGAQRMLSGVARVTALEGSRYLSRLVGSPVHLKCENLQRTGSFKLRGAYVRIAGLLPEERAAGVVAASAGNHAQGVALASSLLGVHSTVFMPKGAPLPKVSATRDYGAEVRLHGQVVDETLAAAEEYAAETGAVFIHPFDHPDIIAGQGTVGLEILEQCPELRTIVVGVGGGGLAAGIAVAVKAIRPEVRIVGVQAEGAAAYPPSLAVGHPVSVENPATMADGIKVGRPGLVPFGIIADLVDEVRTVSEDQLSAALLLCLERAKLVVEPAGASPVAALLAAPDAFEGPVVAVLSGGNVDPVLMQRVLRHGMAAQGRYLAVRLRLTDRPGALATLLGVLSAVDANVLDVSHVRTDPRLGLTEVEVELHLETKGPAHCAEVGQALRHAGYTVIG</sequence>
<evidence type="ECO:0000313" key="14">
    <source>
        <dbReference type="Proteomes" id="UP000618795"/>
    </source>
</evidence>
<keyword evidence="9" id="KW-0100">Branched-chain amino acid biosynthesis</keyword>
<dbReference type="CDD" id="cd01562">
    <property type="entry name" value="Thr-dehyd"/>
    <property type="match status" value="1"/>
</dbReference>
<evidence type="ECO:0000256" key="7">
    <source>
        <dbReference type="ARBA" id="ARBA00022248"/>
    </source>
</evidence>
<comment type="similarity">
    <text evidence="4">Belongs to the serine/threonine dehydratase family.</text>
</comment>
<keyword evidence="9" id="KW-0028">Amino-acid biosynthesis</keyword>
<reference evidence="13" key="2">
    <citation type="submission" date="2020-09" db="EMBL/GenBank/DDBJ databases">
        <authorList>
            <person name="Sun Q."/>
            <person name="Ohkuma M."/>
        </authorList>
    </citation>
    <scope>NUCLEOTIDE SEQUENCE</scope>
    <source>
        <strain evidence="13">JCM 4369</strain>
    </source>
</reference>
<evidence type="ECO:0000256" key="11">
    <source>
        <dbReference type="ARBA" id="ARBA00023239"/>
    </source>
</evidence>
<keyword evidence="10" id="KW-0663">Pyridoxal phosphate</keyword>
<reference evidence="13" key="1">
    <citation type="journal article" date="2014" name="Int. J. Syst. Evol. Microbiol.">
        <title>Complete genome sequence of Corynebacterium casei LMG S-19264T (=DSM 44701T), isolated from a smear-ripened cheese.</title>
        <authorList>
            <consortium name="US DOE Joint Genome Institute (JGI-PGF)"/>
            <person name="Walter F."/>
            <person name="Albersmeier A."/>
            <person name="Kalinowski J."/>
            <person name="Ruckert C."/>
        </authorList>
    </citation>
    <scope>NUCLEOTIDE SEQUENCE</scope>
    <source>
        <strain evidence="13">JCM 4369</strain>
    </source>
</reference>
<dbReference type="SUPFAM" id="SSF53686">
    <property type="entry name" value="Tryptophan synthase beta subunit-like PLP-dependent enzymes"/>
    <property type="match status" value="1"/>
</dbReference>
<dbReference type="InterPro" id="IPR044561">
    <property type="entry name" value="ACT_ThrD-II-like"/>
</dbReference>
<dbReference type="InterPro" id="IPR045865">
    <property type="entry name" value="ACT-like_dom_sf"/>
</dbReference>
<dbReference type="InterPro" id="IPR005789">
    <property type="entry name" value="Thr_deHydtase_catblc"/>
</dbReference>
<comment type="pathway">
    <text evidence="2">Amino-acid biosynthesis; L-isoleucine biosynthesis; 2-oxobutanoate from L-threonine: step 1/1.</text>
</comment>
<evidence type="ECO:0000256" key="4">
    <source>
        <dbReference type="ARBA" id="ARBA00010869"/>
    </source>
</evidence>
<evidence type="ECO:0000256" key="9">
    <source>
        <dbReference type="ARBA" id="ARBA00022624"/>
    </source>
</evidence>
<dbReference type="Gene3D" id="3.40.50.1100">
    <property type="match status" value="2"/>
</dbReference>
<evidence type="ECO:0000256" key="3">
    <source>
        <dbReference type="ARBA" id="ARBA00004958"/>
    </source>
</evidence>
<dbReference type="PANTHER" id="PTHR48078:SF6">
    <property type="entry name" value="L-THREONINE DEHYDRATASE CATABOLIC TDCB"/>
    <property type="match status" value="1"/>
</dbReference>
<dbReference type="PROSITE" id="PS00165">
    <property type="entry name" value="DEHYDRATASE_SER_THR"/>
    <property type="match status" value="1"/>
</dbReference>
<evidence type="ECO:0000256" key="2">
    <source>
        <dbReference type="ARBA" id="ARBA00004810"/>
    </source>
</evidence>
<dbReference type="Pfam" id="PF00291">
    <property type="entry name" value="PALP"/>
    <property type="match status" value="1"/>
</dbReference>
<dbReference type="GO" id="GO:0006565">
    <property type="term" value="P:L-serine catabolic process"/>
    <property type="evidence" value="ECO:0007669"/>
    <property type="project" value="TreeGrafter"/>
</dbReference>
<dbReference type="CDD" id="cd04886">
    <property type="entry name" value="ACT_ThrD-II-like"/>
    <property type="match status" value="1"/>
</dbReference>
<dbReference type="NCBIfam" id="TIGR01127">
    <property type="entry name" value="ilvA_1Cterm"/>
    <property type="match status" value="1"/>
</dbReference>
<dbReference type="Proteomes" id="UP000618795">
    <property type="component" value="Unassembled WGS sequence"/>
</dbReference>
<dbReference type="GO" id="GO:0004794">
    <property type="term" value="F:threonine deaminase activity"/>
    <property type="evidence" value="ECO:0007669"/>
    <property type="project" value="UniProtKB-EC"/>
</dbReference>